<dbReference type="EMBL" id="CP018145">
    <property type="protein sequence ID" value="ASJ57193.1"/>
    <property type="molecule type" value="Genomic_DNA"/>
</dbReference>
<dbReference type="RefSeq" id="WP_088910653.1">
    <property type="nucleotide sequence ID" value="NZ_CP018145.1"/>
</dbReference>
<gene>
    <name evidence="1" type="ORF">BP422_29025</name>
</gene>
<proteinExistence type="predicted"/>
<sequence>MKKKLDTNLRERNKLNEKLNKILVERLLLQEQEKALMLETKKVLNRIKELDCTSSAKKYFTFKSRKTHSHYDYSEIAQLIREILSKTEDGMIWQNVLCNELQKRGITFSNAHVMFKNTLPYLSDVKKEKIGRKIRYTLLTK</sequence>
<reference evidence="1 2" key="1">
    <citation type="submission" date="2016-11" db="EMBL/GenBank/DDBJ databases">
        <authorList>
            <person name="Jaros S."/>
            <person name="Januszkiewicz K."/>
            <person name="Wedrychowicz H."/>
        </authorList>
    </citation>
    <scope>NUCLEOTIDE SEQUENCE [LARGE SCALE GENOMIC DNA]</scope>
    <source>
        <strain evidence="1 2">NF2</strain>
    </source>
</reference>
<evidence type="ECO:0000313" key="1">
    <source>
        <dbReference type="EMBL" id="ASJ57193.1"/>
    </source>
</evidence>
<protein>
    <submittedName>
        <fullName evidence="1">Uncharacterized protein</fullName>
    </submittedName>
</protein>
<organism evidence="1 2">
    <name type="scientific">Brevibacillus formosus</name>
    <dbReference type="NCBI Taxonomy" id="54913"/>
    <lineage>
        <taxon>Bacteria</taxon>
        <taxon>Bacillati</taxon>
        <taxon>Bacillota</taxon>
        <taxon>Bacilli</taxon>
        <taxon>Bacillales</taxon>
        <taxon>Paenibacillaceae</taxon>
        <taxon>Brevibacillus</taxon>
    </lineage>
</organism>
<dbReference type="AlphaFoldDB" id="A0A220MQI5"/>
<dbReference type="Proteomes" id="UP000197781">
    <property type="component" value="Chromosome"/>
</dbReference>
<evidence type="ECO:0000313" key="2">
    <source>
        <dbReference type="Proteomes" id="UP000197781"/>
    </source>
</evidence>
<dbReference type="KEGG" id="bfm:BP422_29025"/>
<accession>A0A220MQI5</accession>
<name>A0A220MQI5_9BACL</name>